<proteinExistence type="predicted"/>
<dbReference type="AlphaFoldDB" id="A0A077ZSP6"/>
<evidence type="ECO:0000256" key="2">
    <source>
        <dbReference type="SAM" id="Coils"/>
    </source>
</evidence>
<feature type="coiled-coil region" evidence="2">
    <location>
        <begin position="137"/>
        <end position="186"/>
    </location>
</feature>
<protein>
    <recommendedName>
        <fullName evidence="7">Tldc domain-containing protein</fullName>
    </recommendedName>
</protein>
<evidence type="ECO:0000313" key="5">
    <source>
        <dbReference type="EMBL" id="CDW72897.1"/>
    </source>
</evidence>
<dbReference type="PROSITE" id="PS50119">
    <property type="entry name" value="ZF_BBOX"/>
    <property type="match status" value="1"/>
</dbReference>
<dbReference type="OrthoDB" id="10067217at2759"/>
<keyword evidence="1" id="KW-0862">Zinc</keyword>
<sequence>MNIYVCKGCDRPYNLQKRKPMNLSCGYTICNHCIEQQTSNEGILKTCPSGDSCQLKDHSLIVPAKNLIQNLDQLNIISIICDKHPQKMIKTYCKTTHQFLCNDCSNSSTCNNHCKIEHQNVNRKDMEDFIQLKTPILQNHIERIQELLQSLTEYQNNDKMFKSTELLNLISQINEYQNKIKSKKDLSFLFDIRHQVDQSIQKDNEEHNNLSFQDIKQLQICKPKQQTEQEDELLQIITERDKPKYFRRLVDFHLNILKNQQVKSFQNNLLPLRGKCKLLYKATGDQFTASSFHQKCDNQGPTISFIQSEHGQVFGGYTSLSWTSPDRVKSQKDNDAFVFSLSKNSLHKQHQNLDRAVSHHKDQLMVFGGGISNDIAIQNDCNNNSNSLCSLGGTYQTPFGFNKEEQFVKDYLGGSYNFKVMEIEVYSVQQ</sequence>
<evidence type="ECO:0000313" key="6">
    <source>
        <dbReference type="Proteomes" id="UP000039865"/>
    </source>
</evidence>
<dbReference type="OMA" id="NGMENRW"/>
<feature type="domain" description="B box-type" evidence="3">
    <location>
        <begin position="76"/>
        <end position="123"/>
    </location>
</feature>
<evidence type="ECO:0000256" key="1">
    <source>
        <dbReference type="PROSITE-ProRule" id="PRU00024"/>
    </source>
</evidence>
<dbReference type="PANTHER" id="PTHR23354">
    <property type="entry name" value="NUCLEOLAR PROTEIN 7/ESTROGEN RECEPTOR COACTIVATOR-RELATED"/>
    <property type="match status" value="1"/>
</dbReference>
<name>A0A077ZSP6_STYLE</name>
<keyword evidence="2" id="KW-0175">Coiled coil</keyword>
<dbReference type="GO" id="GO:0008270">
    <property type="term" value="F:zinc ion binding"/>
    <property type="evidence" value="ECO:0007669"/>
    <property type="project" value="UniProtKB-KW"/>
</dbReference>
<feature type="domain" description="TLDc" evidence="4">
    <location>
        <begin position="252"/>
        <end position="429"/>
    </location>
</feature>
<accession>A0A077ZSP6</accession>
<dbReference type="Pfam" id="PF07534">
    <property type="entry name" value="TLD"/>
    <property type="match status" value="1"/>
</dbReference>
<organism evidence="5 6">
    <name type="scientific">Stylonychia lemnae</name>
    <name type="common">Ciliate</name>
    <dbReference type="NCBI Taxonomy" id="5949"/>
    <lineage>
        <taxon>Eukaryota</taxon>
        <taxon>Sar</taxon>
        <taxon>Alveolata</taxon>
        <taxon>Ciliophora</taxon>
        <taxon>Intramacronucleata</taxon>
        <taxon>Spirotrichea</taxon>
        <taxon>Stichotrichia</taxon>
        <taxon>Sporadotrichida</taxon>
        <taxon>Oxytrichidae</taxon>
        <taxon>Stylonychinae</taxon>
        <taxon>Stylonychia</taxon>
    </lineage>
</organism>
<dbReference type="EMBL" id="CCKQ01001792">
    <property type="protein sequence ID" value="CDW72897.1"/>
    <property type="molecule type" value="Genomic_DNA"/>
</dbReference>
<dbReference type="PROSITE" id="PS51886">
    <property type="entry name" value="TLDC"/>
    <property type="match status" value="1"/>
</dbReference>
<gene>
    <name evidence="5" type="primary">Contig322.g18</name>
    <name evidence="5" type="ORF">STYLEM_1864</name>
</gene>
<evidence type="ECO:0008006" key="7">
    <source>
        <dbReference type="Google" id="ProtNLM"/>
    </source>
</evidence>
<dbReference type="InParanoid" id="A0A077ZSP6"/>
<keyword evidence="1" id="KW-0479">Metal-binding</keyword>
<dbReference type="PANTHER" id="PTHR23354:SF122">
    <property type="entry name" value="GTPASE-ACTIVATING PROTEIN SKYWALKER"/>
    <property type="match status" value="1"/>
</dbReference>
<dbReference type="InterPro" id="IPR006571">
    <property type="entry name" value="TLDc_dom"/>
</dbReference>
<reference evidence="5 6" key="1">
    <citation type="submission" date="2014-06" db="EMBL/GenBank/DDBJ databases">
        <authorList>
            <person name="Swart Estienne"/>
        </authorList>
    </citation>
    <scope>NUCLEOTIDE SEQUENCE [LARGE SCALE GENOMIC DNA]</scope>
    <source>
        <strain evidence="5 6">130c</strain>
    </source>
</reference>
<evidence type="ECO:0000259" key="3">
    <source>
        <dbReference type="PROSITE" id="PS50119"/>
    </source>
</evidence>
<dbReference type="SMART" id="SM00584">
    <property type="entry name" value="TLDc"/>
    <property type="match status" value="1"/>
</dbReference>
<keyword evidence="6" id="KW-1185">Reference proteome</keyword>
<dbReference type="Proteomes" id="UP000039865">
    <property type="component" value="Unassembled WGS sequence"/>
</dbReference>
<dbReference type="SUPFAM" id="SSF57845">
    <property type="entry name" value="B-box zinc-binding domain"/>
    <property type="match status" value="1"/>
</dbReference>
<dbReference type="InterPro" id="IPR000315">
    <property type="entry name" value="Znf_B-box"/>
</dbReference>
<keyword evidence="1" id="KW-0863">Zinc-finger</keyword>
<dbReference type="Gene3D" id="3.30.160.60">
    <property type="entry name" value="Classic Zinc Finger"/>
    <property type="match status" value="1"/>
</dbReference>
<evidence type="ECO:0000259" key="4">
    <source>
        <dbReference type="PROSITE" id="PS51886"/>
    </source>
</evidence>